<dbReference type="AlphaFoldDB" id="A0AAW3WSW7"/>
<evidence type="ECO:0000313" key="2">
    <source>
        <dbReference type="Proteomes" id="UP000659084"/>
    </source>
</evidence>
<comment type="caution">
    <text evidence="1">The sequence shown here is derived from an EMBL/GenBank/DDBJ whole genome shotgun (WGS) entry which is preliminary data.</text>
</comment>
<evidence type="ECO:0000313" key="1">
    <source>
        <dbReference type="EMBL" id="MBC3212747.1"/>
    </source>
</evidence>
<dbReference type="EMBL" id="JACNYO010000009">
    <property type="protein sequence ID" value="MBC3212747.1"/>
    <property type="molecule type" value="Genomic_DNA"/>
</dbReference>
<accession>A0AAW3WSW7</accession>
<proteinExistence type="predicted"/>
<protein>
    <submittedName>
        <fullName evidence="1">Uncharacterized protein</fullName>
    </submittedName>
</protein>
<organism evidence="1 2">
    <name type="scientific">Serratia fonticola</name>
    <dbReference type="NCBI Taxonomy" id="47917"/>
    <lineage>
        <taxon>Bacteria</taxon>
        <taxon>Pseudomonadati</taxon>
        <taxon>Pseudomonadota</taxon>
        <taxon>Gammaproteobacteria</taxon>
        <taxon>Enterobacterales</taxon>
        <taxon>Yersiniaceae</taxon>
        <taxon>Serratia</taxon>
    </lineage>
</organism>
<dbReference type="Proteomes" id="UP000659084">
    <property type="component" value="Unassembled WGS sequence"/>
</dbReference>
<dbReference type="RefSeq" id="WP_179251405.1">
    <property type="nucleotide sequence ID" value="NZ_JACBIV010000001.1"/>
</dbReference>
<name>A0AAW3WSW7_SERFO</name>
<sequence>MSTQPARGSSSDKVTVYIRGLNAGSRSVSRRSIEESAMNNAKTSFEIEGHRYSDSDWSKIMRIADQLDAVI</sequence>
<gene>
    <name evidence="1" type="ORF">H8J20_11415</name>
</gene>
<reference evidence="1" key="1">
    <citation type="submission" date="2020-08" db="EMBL/GenBank/DDBJ databases">
        <title>Food and environmental bacterial isolates.</title>
        <authorList>
            <person name="Richter L."/>
            <person name="Du Plessis E.M."/>
            <person name="Duvenage S."/>
            <person name="Allam M."/>
            <person name="Korsten L."/>
        </authorList>
    </citation>
    <scope>NUCLEOTIDE SEQUENCE</scope>
    <source>
        <strain evidence="1">UPMP2127</strain>
    </source>
</reference>